<evidence type="ECO:0000256" key="2">
    <source>
        <dbReference type="ARBA" id="ARBA00004667"/>
    </source>
</evidence>
<accession>A0A1F5YI75</accession>
<dbReference type="Gene3D" id="3.30.70.120">
    <property type="match status" value="1"/>
</dbReference>
<dbReference type="InterPro" id="IPR001348">
    <property type="entry name" value="ATP_PRibTrfase_HisG"/>
</dbReference>
<proteinExistence type="inferred from homology"/>
<evidence type="ECO:0000313" key="14">
    <source>
        <dbReference type="EMBL" id="OGF99908.1"/>
    </source>
</evidence>
<comment type="subcellular location">
    <subcellularLocation>
        <location evidence="11">Cytoplasm</location>
    </subcellularLocation>
</comment>
<dbReference type="GO" id="GO:0005524">
    <property type="term" value="F:ATP binding"/>
    <property type="evidence" value="ECO:0007669"/>
    <property type="project" value="UniProtKB-KW"/>
</dbReference>
<sequence>MKKFNNGNLKLAIQKEGRLTQDSLAFLRQTGLEFESYQKLLYSSCRNFPLEILYLRDDDIPNYVSTGVVDLGIAGQNILSEKREPVKKLLNLRFGFCSLVIAVPKDSPIKILSDLNGKRIATSYPNSSKVFFKKNNIQADLVQVRGSVEITPAIGVADAIIDLTSTGSTLILQDLRVLTKIYDSEAVLVANNDLSKNKKKLVNNIITRFKGVLSAKNYKYINLSAEEKILPRLKKIIPVLGFQYFSFIPQKGKVSVTSVIKEDIFWETIEKLKIMGIKRILVLPIEKMII</sequence>
<dbReference type="Gene3D" id="3.40.190.10">
    <property type="entry name" value="Periplasmic binding protein-like II"/>
    <property type="match status" value="2"/>
</dbReference>
<dbReference type="NCBIfam" id="TIGR00070">
    <property type="entry name" value="hisG"/>
    <property type="match status" value="1"/>
</dbReference>
<reference evidence="14 15" key="1">
    <citation type="journal article" date="2016" name="Nat. Commun.">
        <title>Thousands of microbial genomes shed light on interconnected biogeochemical processes in an aquifer system.</title>
        <authorList>
            <person name="Anantharaman K."/>
            <person name="Brown C.T."/>
            <person name="Hug L.A."/>
            <person name="Sharon I."/>
            <person name="Castelle C.J."/>
            <person name="Probst A.J."/>
            <person name="Thomas B.C."/>
            <person name="Singh A."/>
            <person name="Wilkins M.J."/>
            <person name="Karaoz U."/>
            <person name="Brodie E.L."/>
            <person name="Williams K.H."/>
            <person name="Hubbard S.S."/>
            <person name="Banfield J.F."/>
        </authorList>
    </citation>
    <scope>NUCLEOTIDE SEQUENCE [LARGE SCALE GENOMIC DNA]</scope>
</reference>
<keyword evidence="11" id="KW-0963">Cytoplasm</keyword>
<gene>
    <name evidence="11" type="primary">hisG</name>
    <name evidence="14" type="ORF">A2153_02040</name>
</gene>
<dbReference type="InterPro" id="IPR018198">
    <property type="entry name" value="ATP_PRibTrfase_CS"/>
</dbReference>
<comment type="function">
    <text evidence="10 11">Catalyzes the condensation of ATP and 5-phosphoribose 1-diphosphate to form N'-(5'-phosphoribosyl)-ATP (PR-ATP). Has a crucial role in the pathway because the rate of histidine biosynthesis seems to be controlled primarily by regulation of HisG enzymatic activity.</text>
</comment>
<comment type="cofactor">
    <cofactor evidence="11">
        <name>Mg(2+)</name>
        <dbReference type="ChEBI" id="CHEBI:18420"/>
    </cofactor>
</comment>
<comment type="pathway">
    <text evidence="2 11">Amino-acid biosynthesis; L-histidine biosynthesis; L-histidine from 5-phospho-alpha-D-ribose 1-diphosphate: step 1/9.</text>
</comment>
<dbReference type="GO" id="GO:0000287">
    <property type="term" value="F:magnesium ion binding"/>
    <property type="evidence" value="ECO:0007669"/>
    <property type="project" value="UniProtKB-UniRule"/>
</dbReference>
<dbReference type="GO" id="GO:0003879">
    <property type="term" value="F:ATP phosphoribosyltransferase activity"/>
    <property type="evidence" value="ECO:0007669"/>
    <property type="project" value="UniProtKB-UniRule"/>
</dbReference>
<dbReference type="InterPro" id="IPR011322">
    <property type="entry name" value="N-reg_PII-like_a/b"/>
</dbReference>
<comment type="similarity">
    <text evidence="3 11">Belongs to the ATP phosphoribosyltransferase family. Long subfamily.</text>
</comment>
<keyword evidence="11" id="KW-0067">ATP-binding</keyword>
<keyword evidence="6 11" id="KW-0028">Amino-acid biosynthesis</keyword>
<comment type="activity regulation">
    <text evidence="11">Feedback inhibited by histidine.</text>
</comment>
<evidence type="ECO:0000256" key="3">
    <source>
        <dbReference type="ARBA" id="ARBA00007955"/>
    </source>
</evidence>
<comment type="catalytic activity">
    <reaction evidence="1 11">
        <text>1-(5-phospho-beta-D-ribosyl)-ATP + diphosphate = 5-phospho-alpha-D-ribose 1-diphosphate + ATP</text>
        <dbReference type="Rhea" id="RHEA:18473"/>
        <dbReference type="ChEBI" id="CHEBI:30616"/>
        <dbReference type="ChEBI" id="CHEBI:33019"/>
        <dbReference type="ChEBI" id="CHEBI:58017"/>
        <dbReference type="ChEBI" id="CHEBI:73183"/>
        <dbReference type="EC" id="2.4.2.17"/>
    </reaction>
</comment>
<dbReference type="HAMAP" id="MF_00079">
    <property type="entry name" value="HisG_Long"/>
    <property type="match status" value="1"/>
</dbReference>
<feature type="domain" description="Histidine biosynthesis HisG C-terminal" evidence="13">
    <location>
        <begin position="215"/>
        <end position="287"/>
    </location>
</feature>
<dbReference type="EC" id="2.4.2.17" evidence="4 11"/>
<dbReference type="InterPro" id="IPR015867">
    <property type="entry name" value="N-reg_PII/ATP_PRibTrfase_C"/>
</dbReference>
<dbReference type="Pfam" id="PF08029">
    <property type="entry name" value="HisG_C"/>
    <property type="match status" value="1"/>
</dbReference>
<evidence type="ECO:0000259" key="12">
    <source>
        <dbReference type="Pfam" id="PF01634"/>
    </source>
</evidence>
<evidence type="ECO:0000256" key="1">
    <source>
        <dbReference type="ARBA" id="ARBA00000915"/>
    </source>
</evidence>
<evidence type="ECO:0000256" key="5">
    <source>
        <dbReference type="ARBA" id="ARBA00020998"/>
    </source>
</evidence>
<dbReference type="PROSITE" id="PS01316">
    <property type="entry name" value="ATP_P_PHORIBOSYLTR"/>
    <property type="match status" value="1"/>
</dbReference>
<name>A0A1F5YI75_9BACT</name>
<evidence type="ECO:0000259" key="13">
    <source>
        <dbReference type="Pfam" id="PF08029"/>
    </source>
</evidence>
<keyword evidence="11" id="KW-0479">Metal-binding</keyword>
<dbReference type="AlphaFoldDB" id="A0A1F5YI75"/>
<dbReference type="NCBIfam" id="TIGR03455">
    <property type="entry name" value="HisG_C-term"/>
    <property type="match status" value="1"/>
</dbReference>
<keyword evidence="7 11" id="KW-0328">Glycosyltransferase</keyword>
<keyword evidence="9 11" id="KW-0368">Histidine biosynthesis</keyword>
<keyword evidence="11" id="KW-0547">Nucleotide-binding</keyword>
<dbReference type="UniPathway" id="UPA00031">
    <property type="reaction ID" value="UER00006"/>
</dbReference>
<feature type="domain" description="ATP phosphoribosyltransferase catalytic" evidence="12">
    <location>
        <begin position="56"/>
        <end position="210"/>
    </location>
</feature>
<dbReference type="InterPro" id="IPR020621">
    <property type="entry name" value="ATP-PRT_HisG_long"/>
</dbReference>
<protein>
    <recommendedName>
        <fullName evidence="5 11">ATP phosphoribosyltransferase</fullName>
        <shortName evidence="11">ATP-PRT</shortName>
        <shortName evidence="11">ATP-PRTase</shortName>
        <ecNumber evidence="4 11">2.4.2.17</ecNumber>
    </recommendedName>
</protein>
<dbReference type="Proteomes" id="UP000177396">
    <property type="component" value="Unassembled WGS sequence"/>
</dbReference>
<evidence type="ECO:0000313" key="15">
    <source>
        <dbReference type="Proteomes" id="UP000177396"/>
    </source>
</evidence>
<dbReference type="InterPro" id="IPR013820">
    <property type="entry name" value="ATP_PRibTrfase_cat"/>
</dbReference>
<evidence type="ECO:0000256" key="7">
    <source>
        <dbReference type="ARBA" id="ARBA00022676"/>
    </source>
</evidence>
<keyword evidence="11" id="KW-0460">Magnesium</keyword>
<dbReference type="GO" id="GO:0000105">
    <property type="term" value="P:L-histidine biosynthetic process"/>
    <property type="evidence" value="ECO:0007669"/>
    <property type="project" value="UniProtKB-UniRule"/>
</dbReference>
<evidence type="ECO:0000256" key="10">
    <source>
        <dbReference type="ARBA" id="ARBA00024861"/>
    </source>
</evidence>
<keyword evidence="8 11" id="KW-0808">Transferase</keyword>
<dbReference type="SUPFAM" id="SSF54913">
    <property type="entry name" value="GlnB-like"/>
    <property type="match status" value="1"/>
</dbReference>
<evidence type="ECO:0000256" key="9">
    <source>
        <dbReference type="ARBA" id="ARBA00023102"/>
    </source>
</evidence>
<organism evidence="14 15">
    <name type="scientific">Candidatus Gottesmanbacteria bacterium RBG_16_38_7b</name>
    <dbReference type="NCBI Taxonomy" id="1798372"/>
    <lineage>
        <taxon>Bacteria</taxon>
        <taxon>Candidatus Gottesmaniibacteriota</taxon>
    </lineage>
</organism>
<dbReference type="PANTHER" id="PTHR21403">
    <property type="entry name" value="ATP PHOSPHORIBOSYLTRANSFERASE ATP-PRTASE"/>
    <property type="match status" value="1"/>
</dbReference>
<dbReference type="GO" id="GO:0005737">
    <property type="term" value="C:cytoplasm"/>
    <property type="evidence" value="ECO:0007669"/>
    <property type="project" value="UniProtKB-SubCell"/>
</dbReference>
<evidence type="ECO:0000256" key="11">
    <source>
        <dbReference type="HAMAP-Rule" id="MF_00079"/>
    </source>
</evidence>
<dbReference type="SUPFAM" id="SSF53850">
    <property type="entry name" value="Periplasmic binding protein-like II"/>
    <property type="match status" value="1"/>
</dbReference>
<evidence type="ECO:0000256" key="8">
    <source>
        <dbReference type="ARBA" id="ARBA00022679"/>
    </source>
</evidence>
<dbReference type="PANTHER" id="PTHR21403:SF8">
    <property type="entry name" value="ATP PHOSPHORIBOSYLTRANSFERASE"/>
    <property type="match status" value="1"/>
</dbReference>
<dbReference type="InterPro" id="IPR013115">
    <property type="entry name" value="HisG_C"/>
</dbReference>
<dbReference type="EMBL" id="MFJB01000044">
    <property type="protein sequence ID" value="OGF99908.1"/>
    <property type="molecule type" value="Genomic_DNA"/>
</dbReference>
<evidence type="ECO:0000256" key="4">
    <source>
        <dbReference type="ARBA" id="ARBA00011946"/>
    </source>
</evidence>
<dbReference type="Pfam" id="PF01634">
    <property type="entry name" value="HisG"/>
    <property type="match status" value="1"/>
</dbReference>
<comment type="caution">
    <text evidence="14">The sequence shown here is derived from an EMBL/GenBank/DDBJ whole genome shotgun (WGS) entry which is preliminary data.</text>
</comment>
<evidence type="ECO:0000256" key="6">
    <source>
        <dbReference type="ARBA" id="ARBA00022605"/>
    </source>
</evidence>